<protein>
    <submittedName>
        <fullName evidence="1">Transposase</fullName>
    </submittedName>
</protein>
<name>A0A1S8NBT9_CLOSA</name>
<dbReference type="GO" id="GO:0003677">
    <property type="term" value="F:DNA binding"/>
    <property type="evidence" value="ECO:0007669"/>
    <property type="project" value="InterPro"/>
</dbReference>
<evidence type="ECO:0000313" key="1">
    <source>
        <dbReference type="EMBL" id="OOM13900.1"/>
    </source>
</evidence>
<dbReference type="InterPro" id="IPR002514">
    <property type="entry name" value="Transposase_8"/>
</dbReference>
<evidence type="ECO:0000313" key="2">
    <source>
        <dbReference type="Proteomes" id="UP000191154"/>
    </source>
</evidence>
<dbReference type="AlphaFoldDB" id="A0A1S8NBT9"/>
<dbReference type="Proteomes" id="UP000191154">
    <property type="component" value="Unassembled WGS sequence"/>
</dbReference>
<dbReference type="EMBL" id="LZYZ01000003">
    <property type="protein sequence ID" value="OOM13900.1"/>
    <property type="molecule type" value="Genomic_DNA"/>
</dbReference>
<dbReference type="RefSeq" id="WP_176127514.1">
    <property type="nucleotide sequence ID" value="NZ_LZYZ01000003.1"/>
</dbReference>
<organism evidence="1 2">
    <name type="scientific">Clostridium saccharobutylicum</name>
    <dbReference type="NCBI Taxonomy" id="169679"/>
    <lineage>
        <taxon>Bacteria</taxon>
        <taxon>Bacillati</taxon>
        <taxon>Bacillota</taxon>
        <taxon>Clostridia</taxon>
        <taxon>Eubacteriales</taxon>
        <taxon>Clostridiaceae</taxon>
        <taxon>Clostridium</taxon>
    </lineage>
</organism>
<dbReference type="GO" id="GO:0004803">
    <property type="term" value="F:transposase activity"/>
    <property type="evidence" value="ECO:0007669"/>
    <property type="project" value="InterPro"/>
</dbReference>
<reference evidence="1 2" key="1">
    <citation type="submission" date="2016-05" db="EMBL/GenBank/DDBJ databases">
        <title>Microbial solvent formation.</title>
        <authorList>
            <person name="Poehlein A."/>
            <person name="Montoya Solano J.D."/>
            <person name="Flitsch S."/>
            <person name="Krabben P."/>
            <person name="Duerre P."/>
            <person name="Daniel R."/>
        </authorList>
    </citation>
    <scope>NUCLEOTIDE SEQUENCE [LARGE SCALE GENOMIC DNA]</scope>
    <source>
        <strain evidence="1 2">L1-8</strain>
    </source>
</reference>
<gene>
    <name evidence="1" type="ORF">CLOSAC_19860</name>
</gene>
<dbReference type="SUPFAM" id="SSF46689">
    <property type="entry name" value="Homeodomain-like"/>
    <property type="match status" value="1"/>
</dbReference>
<dbReference type="GO" id="GO:0006313">
    <property type="term" value="P:DNA transposition"/>
    <property type="evidence" value="ECO:0007669"/>
    <property type="project" value="InterPro"/>
</dbReference>
<dbReference type="Pfam" id="PF01527">
    <property type="entry name" value="HTH_Tnp_1"/>
    <property type="match status" value="1"/>
</dbReference>
<accession>A0A1S8NBT9</accession>
<sequence>MRRSYDKHFKIVAIKLVLEDAMSVAEAATALSIHYNSLYSWISECEEYSSGVSIYRQEIPNTVKET</sequence>
<comment type="caution">
    <text evidence="1">The sequence shown here is derived from an EMBL/GenBank/DDBJ whole genome shotgun (WGS) entry which is preliminary data.</text>
</comment>
<proteinExistence type="predicted"/>
<dbReference type="InterPro" id="IPR009057">
    <property type="entry name" value="Homeodomain-like_sf"/>
</dbReference>